<evidence type="ECO:0000313" key="2">
    <source>
        <dbReference type="EMBL" id="MDY7225435.1"/>
    </source>
</evidence>
<protein>
    <recommendedName>
        <fullName evidence="4">Lipoprotein</fullName>
    </recommendedName>
</protein>
<evidence type="ECO:0000313" key="3">
    <source>
        <dbReference type="Proteomes" id="UP001291309"/>
    </source>
</evidence>
<keyword evidence="3" id="KW-1185">Reference proteome</keyword>
<feature type="signal peptide" evidence="1">
    <location>
        <begin position="1"/>
        <end position="16"/>
    </location>
</feature>
<organism evidence="2 3">
    <name type="scientific">Hyalangium rubrum</name>
    <dbReference type="NCBI Taxonomy" id="3103134"/>
    <lineage>
        <taxon>Bacteria</taxon>
        <taxon>Pseudomonadati</taxon>
        <taxon>Myxococcota</taxon>
        <taxon>Myxococcia</taxon>
        <taxon>Myxococcales</taxon>
        <taxon>Cystobacterineae</taxon>
        <taxon>Archangiaceae</taxon>
        <taxon>Hyalangium</taxon>
    </lineage>
</organism>
<accession>A0ABU5GW80</accession>
<dbReference type="Proteomes" id="UP001291309">
    <property type="component" value="Unassembled WGS sequence"/>
</dbReference>
<proteinExistence type="predicted"/>
<feature type="chain" id="PRO_5047298511" description="Lipoprotein" evidence="1">
    <location>
        <begin position="17"/>
        <end position="141"/>
    </location>
</feature>
<evidence type="ECO:0000256" key="1">
    <source>
        <dbReference type="SAM" id="SignalP"/>
    </source>
</evidence>
<dbReference type="PROSITE" id="PS51257">
    <property type="entry name" value="PROKAR_LIPOPROTEIN"/>
    <property type="match status" value="1"/>
</dbReference>
<sequence>MARVVLCSTLSVVLLAACYGPKGSPDGTIKSFFSAAESHNWEDMAEMVDPESLAKVGSIPGAAAFYESTYGSNTDIDLTILELIEVKPDVEAVVKFKCRVTFRELGKMPYSAGCSDTYTLRAHDGKWFIVLPETQRLRPTL</sequence>
<reference evidence="2 3" key="1">
    <citation type="submission" date="2023-12" db="EMBL/GenBank/DDBJ databases">
        <title>the genome sequence of Hyalangium sp. s54d21.</title>
        <authorList>
            <person name="Zhang X."/>
        </authorList>
    </citation>
    <scope>NUCLEOTIDE SEQUENCE [LARGE SCALE GENOMIC DNA]</scope>
    <source>
        <strain evidence="3">s54d21</strain>
    </source>
</reference>
<dbReference type="RefSeq" id="WP_321544145.1">
    <property type="nucleotide sequence ID" value="NZ_JAXIVS010000001.1"/>
</dbReference>
<evidence type="ECO:0008006" key="4">
    <source>
        <dbReference type="Google" id="ProtNLM"/>
    </source>
</evidence>
<gene>
    <name evidence="2" type="ORF">SYV04_03540</name>
</gene>
<keyword evidence="1" id="KW-0732">Signal</keyword>
<dbReference type="EMBL" id="JAXIVS010000001">
    <property type="protein sequence ID" value="MDY7225435.1"/>
    <property type="molecule type" value="Genomic_DNA"/>
</dbReference>
<comment type="caution">
    <text evidence="2">The sequence shown here is derived from an EMBL/GenBank/DDBJ whole genome shotgun (WGS) entry which is preliminary data.</text>
</comment>
<name>A0ABU5GW80_9BACT</name>
<dbReference type="InterPro" id="IPR032710">
    <property type="entry name" value="NTF2-like_dom_sf"/>
</dbReference>
<dbReference type="SUPFAM" id="SSF54427">
    <property type="entry name" value="NTF2-like"/>
    <property type="match status" value="1"/>
</dbReference>